<dbReference type="GO" id="GO:0008168">
    <property type="term" value="F:methyltransferase activity"/>
    <property type="evidence" value="ECO:0007669"/>
    <property type="project" value="UniProtKB-KW"/>
</dbReference>
<sequence>MPKKKPSQDKQQDVKEQGALGFSESYWRENYHNLDDMDGIYNARDHALYLRAVFALDQIQIRSVADFGFGPGHLFAAVLDTFKPYKCLGLEPSISAFTRAQQLLKRSGSTLLHTDLLSWCRDESQQKRFDLGLCTSVLQYLNDEELAQVLPILAQRLKYLYLTVPTSHEQQRFIDEYDFIDNYAYSRSREQYLAMLSPYFTIVSGRILESKQHFNEKNSDFTENLYRF</sequence>
<keyword evidence="2" id="KW-0808">Transferase</keyword>
<dbReference type="Proteomes" id="UP000275394">
    <property type="component" value="Unassembled WGS sequence"/>
</dbReference>
<dbReference type="InterPro" id="IPR029063">
    <property type="entry name" value="SAM-dependent_MTases_sf"/>
</dbReference>
<feature type="domain" description="Methyltransferase" evidence="1">
    <location>
        <begin position="64"/>
        <end position="158"/>
    </location>
</feature>
<dbReference type="GO" id="GO:0032259">
    <property type="term" value="P:methylation"/>
    <property type="evidence" value="ECO:0007669"/>
    <property type="project" value="UniProtKB-KW"/>
</dbReference>
<dbReference type="Gene3D" id="3.40.50.150">
    <property type="entry name" value="Vaccinia Virus protein VP39"/>
    <property type="match status" value="1"/>
</dbReference>
<keyword evidence="2" id="KW-0489">Methyltransferase</keyword>
<evidence type="ECO:0000259" key="1">
    <source>
        <dbReference type="Pfam" id="PF13649"/>
    </source>
</evidence>
<dbReference type="EMBL" id="RKHR01000004">
    <property type="protein sequence ID" value="ROS01603.1"/>
    <property type="molecule type" value="Genomic_DNA"/>
</dbReference>
<keyword evidence="3" id="KW-1185">Reference proteome</keyword>
<reference evidence="2 3" key="1">
    <citation type="submission" date="2018-11" db="EMBL/GenBank/DDBJ databases">
        <title>Genomic Encyclopedia of Type Strains, Phase IV (KMG-IV): sequencing the most valuable type-strain genomes for metagenomic binning, comparative biology and taxonomic classification.</title>
        <authorList>
            <person name="Goeker M."/>
        </authorList>
    </citation>
    <scope>NUCLEOTIDE SEQUENCE [LARGE SCALE GENOMIC DNA]</scope>
    <source>
        <strain evidence="2 3">DSM 100316</strain>
    </source>
</reference>
<gene>
    <name evidence="2" type="ORF">EDC56_2047</name>
</gene>
<dbReference type="SUPFAM" id="SSF53335">
    <property type="entry name" value="S-adenosyl-L-methionine-dependent methyltransferases"/>
    <property type="match status" value="1"/>
</dbReference>
<dbReference type="OrthoDB" id="9795085at2"/>
<comment type="caution">
    <text evidence="2">The sequence shown here is derived from an EMBL/GenBank/DDBJ whole genome shotgun (WGS) entry which is preliminary data.</text>
</comment>
<dbReference type="RefSeq" id="WP_123712377.1">
    <property type="nucleotide sequence ID" value="NZ_RKHR01000004.1"/>
</dbReference>
<evidence type="ECO:0000313" key="3">
    <source>
        <dbReference type="Proteomes" id="UP000275394"/>
    </source>
</evidence>
<organism evidence="2 3">
    <name type="scientific">Sinobacterium caligoides</name>
    <dbReference type="NCBI Taxonomy" id="933926"/>
    <lineage>
        <taxon>Bacteria</taxon>
        <taxon>Pseudomonadati</taxon>
        <taxon>Pseudomonadota</taxon>
        <taxon>Gammaproteobacteria</taxon>
        <taxon>Cellvibrionales</taxon>
        <taxon>Spongiibacteraceae</taxon>
        <taxon>Sinobacterium</taxon>
    </lineage>
</organism>
<accession>A0A3N2DP68</accession>
<name>A0A3N2DP68_9GAMM</name>
<dbReference type="Pfam" id="PF13649">
    <property type="entry name" value="Methyltransf_25"/>
    <property type="match status" value="1"/>
</dbReference>
<protein>
    <submittedName>
        <fullName evidence="2">Methyltransferase family protein</fullName>
    </submittedName>
</protein>
<dbReference type="InterPro" id="IPR041698">
    <property type="entry name" value="Methyltransf_25"/>
</dbReference>
<dbReference type="AlphaFoldDB" id="A0A3N2DP68"/>
<evidence type="ECO:0000313" key="2">
    <source>
        <dbReference type="EMBL" id="ROS01603.1"/>
    </source>
</evidence>
<proteinExistence type="predicted"/>